<dbReference type="GO" id="GO:0098552">
    <property type="term" value="C:side of membrane"/>
    <property type="evidence" value="ECO:0007669"/>
    <property type="project" value="UniProtKB-ARBA"/>
</dbReference>
<dbReference type="Pfam" id="PF01145">
    <property type="entry name" value="Band_7"/>
    <property type="match status" value="1"/>
</dbReference>
<evidence type="ECO:0000313" key="4">
    <source>
        <dbReference type="EMBL" id="XCM38381.1"/>
    </source>
</evidence>
<dbReference type="CDD" id="cd08829">
    <property type="entry name" value="SPFH_paraslipin"/>
    <property type="match status" value="1"/>
</dbReference>
<proteinExistence type="inferred from homology"/>
<evidence type="ECO:0000256" key="2">
    <source>
        <dbReference type="SAM" id="MobiDB-lite"/>
    </source>
</evidence>
<protein>
    <submittedName>
        <fullName evidence="4">SPFH domain-containing protein</fullName>
    </submittedName>
</protein>
<feature type="region of interest" description="Disordered" evidence="2">
    <location>
        <begin position="269"/>
        <end position="319"/>
    </location>
</feature>
<evidence type="ECO:0000256" key="1">
    <source>
        <dbReference type="ARBA" id="ARBA00008164"/>
    </source>
</evidence>
<dbReference type="AlphaFoldDB" id="A0AAU8JHT9"/>
<comment type="similarity">
    <text evidence="1">Belongs to the band 7/mec-2 family.</text>
</comment>
<dbReference type="PANTHER" id="PTHR43327">
    <property type="entry name" value="STOMATIN-LIKE PROTEIN 2, MITOCHONDRIAL"/>
    <property type="match status" value="1"/>
</dbReference>
<gene>
    <name evidence="4" type="ORF">ABWT76_001227</name>
</gene>
<evidence type="ECO:0000259" key="3">
    <source>
        <dbReference type="SMART" id="SM00244"/>
    </source>
</evidence>
<dbReference type="PANTHER" id="PTHR43327:SF10">
    <property type="entry name" value="STOMATIN-LIKE PROTEIN 2, MITOCHONDRIAL"/>
    <property type="match status" value="1"/>
</dbReference>
<dbReference type="EMBL" id="CP159837">
    <property type="protein sequence ID" value="XCM38381.1"/>
    <property type="molecule type" value="Genomic_DNA"/>
</dbReference>
<feature type="domain" description="Band 7" evidence="3">
    <location>
        <begin position="22"/>
        <end position="180"/>
    </location>
</feature>
<dbReference type="SMART" id="SM00244">
    <property type="entry name" value="PHB"/>
    <property type="match status" value="1"/>
</dbReference>
<accession>A0AAU8JHT9</accession>
<sequence>MNTFLILFVPFALVLLGAYIATSIKVVNEGNEALVERFGRFNRKLKPGINFIVPLLDSVVLEDTLREQVLDVAAQKAITKDSVSIEVDAIVYWRIFDLEKAYYAINNLELAIENLVNTTLRSEVGKMKLEQTFSATTDLNRTLLPTLDQVTSNWGVKILRVEVQHLNLPQRLIESMELERAAEIRKRASIAEAEGLAESMNLIIQTLQSQGKTPPNMNEILKFLIAQKYVQASQEISKSPNSKIIFMDPKALTESINRLMESDTMQLLNPDLPIPGTPGTMNGGIQGGGSTSSNPTSYASSNSNSPTINSPLPGNQTSS</sequence>
<name>A0AAU8JHT9_9CYAN</name>
<organism evidence="4">
    <name type="scientific">Planktothricoides raciborskii GIHE-MW2</name>
    <dbReference type="NCBI Taxonomy" id="2792601"/>
    <lineage>
        <taxon>Bacteria</taxon>
        <taxon>Bacillati</taxon>
        <taxon>Cyanobacteriota</taxon>
        <taxon>Cyanophyceae</taxon>
        <taxon>Oscillatoriophycideae</taxon>
        <taxon>Oscillatoriales</taxon>
        <taxon>Oscillatoriaceae</taxon>
        <taxon>Planktothricoides</taxon>
    </lineage>
</organism>
<dbReference type="RefSeq" id="WP_072160919.1">
    <property type="nucleotide sequence ID" value="NZ_CP159837.1"/>
</dbReference>
<dbReference type="SUPFAM" id="SSF117892">
    <property type="entry name" value="Band 7/SPFH domain"/>
    <property type="match status" value="1"/>
</dbReference>
<dbReference type="InterPro" id="IPR001972">
    <property type="entry name" value="Stomatin_HflK_fam"/>
</dbReference>
<feature type="compositionally biased region" description="Low complexity" evidence="2">
    <location>
        <begin position="291"/>
        <end position="313"/>
    </location>
</feature>
<reference evidence="4" key="1">
    <citation type="submission" date="2024-07" db="EMBL/GenBank/DDBJ databases">
        <authorList>
            <person name="Kim Y.J."/>
            <person name="Jeong J.Y."/>
        </authorList>
    </citation>
    <scope>NUCLEOTIDE SEQUENCE</scope>
    <source>
        <strain evidence="4">GIHE-MW2</strain>
    </source>
</reference>
<dbReference type="InterPro" id="IPR001107">
    <property type="entry name" value="Band_7"/>
</dbReference>
<dbReference type="GO" id="GO:0005886">
    <property type="term" value="C:plasma membrane"/>
    <property type="evidence" value="ECO:0007669"/>
    <property type="project" value="UniProtKB-ARBA"/>
</dbReference>
<dbReference type="InterPro" id="IPR036013">
    <property type="entry name" value="Band_7/SPFH_dom_sf"/>
</dbReference>
<dbReference type="PRINTS" id="PR00721">
    <property type="entry name" value="STOMATIN"/>
</dbReference>
<dbReference type="InterPro" id="IPR050710">
    <property type="entry name" value="Band7/mec-2_domain"/>
</dbReference>
<dbReference type="Gene3D" id="3.30.479.30">
    <property type="entry name" value="Band 7 domain"/>
    <property type="match status" value="1"/>
</dbReference>
<feature type="compositionally biased region" description="Gly residues" evidence="2">
    <location>
        <begin position="281"/>
        <end position="290"/>
    </location>
</feature>
<dbReference type="FunFam" id="3.30.479.30:FF:000004">
    <property type="entry name" value="Putative membrane protease family, stomatin"/>
    <property type="match status" value="1"/>
</dbReference>